<dbReference type="PANTHER" id="PTHR43014">
    <property type="entry name" value="MERCURIC REDUCTASE"/>
    <property type="match status" value="1"/>
</dbReference>
<dbReference type="Pfam" id="PF07992">
    <property type="entry name" value="Pyr_redox_2"/>
    <property type="match status" value="1"/>
</dbReference>
<dbReference type="InterPro" id="IPR016156">
    <property type="entry name" value="FAD/NAD-linked_Rdtase_dimer_sf"/>
</dbReference>
<gene>
    <name evidence="14" type="ORF">FHS12_003806</name>
</gene>
<dbReference type="AlphaFoldDB" id="A0A7W5A7I0"/>
<dbReference type="InterPro" id="IPR012999">
    <property type="entry name" value="Pyr_OxRdtase_I_AS"/>
</dbReference>
<feature type="binding site" evidence="9">
    <location>
        <position position="262"/>
    </location>
    <ligand>
        <name>NAD(+)</name>
        <dbReference type="ChEBI" id="CHEBI:57540"/>
    </ligand>
</feature>
<comment type="cofactor">
    <cofactor evidence="9">
        <name>FAD</name>
        <dbReference type="ChEBI" id="CHEBI:57692"/>
    </cofactor>
    <text evidence="9">Binds 1 FAD per subunit.</text>
</comment>
<evidence type="ECO:0000313" key="14">
    <source>
        <dbReference type="EMBL" id="MBB3090844.1"/>
    </source>
</evidence>
<keyword evidence="6" id="KW-1015">Disulfide bond</keyword>
<dbReference type="Proteomes" id="UP000577707">
    <property type="component" value="Unassembled WGS sequence"/>
</dbReference>
<keyword evidence="3 9" id="KW-0274">FAD</keyword>
<keyword evidence="5 11" id="KW-0560">Oxidoreductase</keyword>
<dbReference type="Pfam" id="PF02852">
    <property type="entry name" value="Pyr_redox_dim"/>
    <property type="match status" value="1"/>
</dbReference>
<protein>
    <submittedName>
        <fullName evidence="14">Mycothione reductase</fullName>
        <ecNumber evidence="14">1.8.1.15</ecNumber>
    </submittedName>
</protein>
<feature type="binding site" evidence="9">
    <location>
        <position position="303"/>
    </location>
    <ligand>
        <name>FAD</name>
        <dbReference type="ChEBI" id="CHEBI:57692"/>
    </ligand>
</feature>
<dbReference type="InterPro" id="IPR036188">
    <property type="entry name" value="FAD/NAD-bd_sf"/>
</dbReference>
<evidence type="ECO:0000256" key="6">
    <source>
        <dbReference type="ARBA" id="ARBA00023157"/>
    </source>
</evidence>
<dbReference type="PRINTS" id="PR00411">
    <property type="entry name" value="PNDRDTASEI"/>
</dbReference>
<keyword evidence="4" id="KW-0521">NADP</keyword>
<dbReference type="Gene3D" id="3.30.390.30">
    <property type="match status" value="1"/>
</dbReference>
<evidence type="ECO:0000313" key="15">
    <source>
        <dbReference type="Proteomes" id="UP000577707"/>
    </source>
</evidence>
<feature type="domain" description="Pyridine nucleotide-disulphide oxidoreductase dimerisation" evidence="12">
    <location>
        <begin position="339"/>
        <end position="448"/>
    </location>
</feature>
<dbReference type="GO" id="GO:0000166">
    <property type="term" value="F:nucleotide binding"/>
    <property type="evidence" value="ECO:0007669"/>
    <property type="project" value="UniProtKB-KW"/>
</dbReference>
<dbReference type="PANTHER" id="PTHR43014:SF5">
    <property type="entry name" value="GLUTATHIONE REDUCTASE (NADPH)"/>
    <property type="match status" value="1"/>
</dbReference>
<keyword evidence="9" id="KW-0520">NAD</keyword>
<dbReference type="PRINTS" id="PR00368">
    <property type="entry name" value="FADPNR"/>
</dbReference>
<accession>A0A7W5A7I0</accession>
<evidence type="ECO:0000256" key="10">
    <source>
        <dbReference type="PIRSR" id="PIRSR000350-4"/>
    </source>
</evidence>
<dbReference type="EC" id="1.8.1.15" evidence="14"/>
<dbReference type="RefSeq" id="WP_229788882.1">
    <property type="nucleotide sequence ID" value="NZ_BMQT01000010.1"/>
</dbReference>
<dbReference type="PROSITE" id="PS00076">
    <property type="entry name" value="PYRIDINE_REDOX_1"/>
    <property type="match status" value="1"/>
</dbReference>
<dbReference type="SUPFAM" id="SSF55424">
    <property type="entry name" value="FAD/NAD-linked reductases, dimerisation (C-terminal) domain"/>
    <property type="match status" value="1"/>
</dbReference>
<dbReference type="EMBL" id="JACHXG010000008">
    <property type="protein sequence ID" value="MBB3090844.1"/>
    <property type="molecule type" value="Genomic_DNA"/>
</dbReference>
<dbReference type="InterPro" id="IPR001100">
    <property type="entry name" value="Pyr_nuc-diS_OxRdtase"/>
</dbReference>
<reference evidence="14 15" key="1">
    <citation type="submission" date="2020-08" db="EMBL/GenBank/DDBJ databases">
        <title>Genomic Encyclopedia of Type Strains, Phase III (KMG-III): the genomes of soil and plant-associated and newly described type strains.</title>
        <authorList>
            <person name="Whitman W."/>
        </authorList>
    </citation>
    <scope>NUCLEOTIDE SEQUENCE [LARGE SCALE GENOMIC DNA]</scope>
    <source>
        <strain evidence="14 15">CECT 3302</strain>
    </source>
</reference>
<dbReference type="NCBIfam" id="NF005884">
    <property type="entry name" value="PRK07846.1"/>
    <property type="match status" value="1"/>
</dbReference>
<evidence type="ECO:0000256" key="8">
    <source>
        <dbReference type="PIRSR" id="PIRSR000350-2"/>
    </source>
</evidence>
<feature type="binding site" evidence="9">
    <location>
        <position position="49"/>
    </location>
    <ligand>
        <name>FAD</name>
        <dbReference type="ChEBI" id="CHEBI:57692"/>
    </ligand>
</feature>
<comment type="caution">
    <text evidence="14">The sequence shown here is derived from an EMBL/GenBank/DDBJ whole genome shotgun (WGS) entry which is preliminary data.</text>
</comment>
<dbReference type="PIRSF" id="PIRSF000350">
    <property type="entry name" value="Mercury_reductase_MerA"/>
    <property type="match status" value="1"/>
</dbReference>
<evidence type="ECO:0000256" key="7">
    <source>
        <dbReference type="ARBA" id="ARBA00023284"/>
    </source>
</evidence>
<comment type="similarity">
    <text evidence="1 11">Belongs to the class-I pyridine nucleotide-disulfide oxidoreductase family.</text>
</comment>
<feature type="disulfide bond" description="Redox-active" evidence="10">
    <location>
        <begin position="40"/>
        <end position="45"/>
    </location>
</feature>
<dbReference type="InterPro" id="IPR023753">
    <property type="entry name" value="FAD/NAD-binding_dom"/>
</dbReference>
<evidence type="ECO:0000259" key="12">
    <source>
        <dbReference type="Pfam" id="PF02852"/>
    </source>
</evidence>
<organism evidence="14 15">
    <name type="scientific">Nocardioides albus</name>
    <dbReference type="NCBI Taxonomy" id="1841"/>
    <lineage>
        <taxon>Bacteria</taxon>
        <taxon>Bacillati</taxon>
        <taxon>Actinomycetota</taxon>
        <taxon>Actinomycetes</taxon>
        <taxon>Propionibacteriales</taxon>
        <taxon>Nocardioidaceae</taxon>
        <taxon>Nocardioides</taxon>
    </lineage>
</organism>
<evidence type="ECO:0000256" key="5">
    <source>
        <dbReference type="ARBA" id="ARBA00023002"/>
    </source>
</evidence>
<evidence type="ECO:0000256" key="4">
    <source>
        <dbReference type="ARBA" id="ARBA00022857"/>
    </source>
</evidence>
<keyword evidence="2 11" id="KW-0285">Flavoprotein</keyword>
<sequence>MSMTHDLIVVGAGTGNYLFTPAFDGLRRAIVEPSRFGGTCLNRGCIPTKMFVVAADAVRTAQRADRLGVRARVESVDWPAVRDRIFDRIDPLHERAMAYRRANGVDVYTDAAEFVGPGRLRAGDVELSADRIALAAGSRPIVPDIPGLKDVEHHTSDTIMRLDRLPASMLIVGGGFVAAEMAHVFSSFGVAVTIVHRGPRLLGSEDRQIADRFTELASRDVDVRLDSEVLRVDRSPQGVVGTIENSLGRGQVAAEVVLVAAGRRPNSDLLGLEKAGIEVDEHGHVVTDANGSTTAPGVWSLGDLSNHFQLKHLANAEARTIVHNLTHLYDQRPLPASFVPHAVFADPQVASVGATQQQLQDAGVDHVIAVREYADAAYGWALEDSTSFVKLLADPRQRTLLGAHIIGPDAAILIQPLIQAIMTGQTVDQIAREVMYIHPALTEVVEQALLEL</sequence>
<evidence type="ECO:0000256" key="3">
    <source>
        <dbReference type="ARBA" id="ARBA00022827"/>
    </source>
</evidence>
<evidence type="ECO:0000256" key="9">
    <source>
        <dbReference type="PIRSR" id="PIRSR000350-3"/>
    </source>
</evidence>
<name>A0A7W5A7I0_9ACTN</name>
<proteinExistence type="inferred from homology"/>
<evidence type="ECO:0000259" key="13">
    <source>
        <dbReference type="Pfam" id="PF07992"/>
    </source>
</evidence>
<feature type="active site" description="Proton acceptor" evidence="8">
    <location>
        <position position="438"/>
    </location>
</feature>
<dbReference type="Gene3D" id="3.50.50.60">
    <property type="entry name" value="FAD/NAD(P)-binding domain"/>
    <property type="match status" value="2"/>
</dbReference>
<evidence type="ECO:0000256" key="11">
    <source>
        <dbReference type="RuleBase" id="RU003691"/>
    </source>
</evidence>
<feature type="binding site" evidence="9">
    <location>
        <begin position="173"/>
        <end position="180"/>
    </location>
    <ligand>
        <name>NAD(+)</name>
        <dbReference type="ChEBI" id="CHEBI:57540"/>
    </ligand>
</feature>
<dbReference type="GO" id="GO:0050627">
    <property type="term" value="F:mycothione reductase [NAD(P)H] activity"/>
    <property type="evidence" value="ECO:0007669"/>
    <property type="project" value="UniProtKB-EC"/>
</dbReference>
<dbReference type="InterPro" id="IPR004099">
    <property type="entry name" value="Pyr_nucl-diS_OxRdtase_dimer"/>
</dbReference>
<evidence type="ECO:0000256" key="1">
    <source>
        <dbReference type="ARBA" id="ARBA00007532"/>
    </source>
</evidence>
<keyword evidence="9" id="KW-0547">Nucleotide-binding</keyword>
<keyword evidence="15" id="KW-1185">Reference proteome</keyword>
<feature type="domain" description="FAD/NAD(P)-binding" evidence="13">
    <location>
        <begin position="6"/>
        <end position="317"/>
    </location>
</feature>
<keyword evidence="7 11" id="KW-0676">Redox-active center</keyword>
<evidence type="ECO:0000256" key="2">
    <source>
        <dbReference type="ARBA" id="ARBA00022630"/>
    </source>
</evidence>
<dbReference type="SUPFAM" id="SSF51905">
    <property type="entry name" value="FAD/NAD(P)-binding domain"/>
    <property type="match status" value="1"/>
</dbReference>